<comment type="pathway">
    <text evidence="2">Protein modification; protein glycosylation.</text>
</comment>
<evidence type="ECO:0000256" key="4">
    <source>
        <dbReference type="ARBA" id="ARBA00022676"/>
    </source>
</evidence>
<keyword evidence="7 13" id="KW-0735">Signal-anchor</keyword>
<keyword evidence="4 13" id="KW-0328">Glycosyltransferase</keyword>
<evidence type="ECO:0000256" key="5">
    <source>
        <dbReference type="ARBA" id="ARBA00022679"/>
    </source>
</evidence>
<dbReference type="GO" id="GO:0006493">
    <property type="term" value="P:protein O-linked glycosylation"/>
    <property type="evidence" value="ECO:0007669"/>
    <property type="project" value="TreeGrafter"/>
</dbReference>
<accession>A0A401QHI0</accession>
<dbReference type="STRING" id="75743.A0A401QHI0"/>
<dbReference type="OMA" id="NGCCYST"/>
<dbReference type="EC" id="2.4.1.-" evidence="13"/>
<evidence type="ECO:0000256" key="7">
    <source>
        <dbReference type="ARBA" id="ARBA00022968"/>
    </source>
</evidence>
<evidence type="ECO:0000256" key="6">
    <source>
        <dbReference type="ARBA" id="ARBA00022692"/>
    </source>
</evidence>
<comment type="caution">
    <text evidence="14">The sequence shown here is derived from an EMBL/GenBank/DDBJ whole genome shotgun (WGS) entry which is preliminary data.</text>
</comment>
<organism evidence="14 15">
    <name type="scientific">Scyliorhinus torazame</name>
    <name type="common">Cloudy catshark</name>
    <name type="synonym">Catulus torazame</name>
    <dbReference type="NCBI Taxonomy" id="75743"/>
    <lineage>
        <taxon>Eukaryota</taxon>
        <taxon>Metazoa</taxon>
        <taxon>Chordata</taxon>
        <taxon>Craniata</taxon>
        <taxon>Vertebrata</taxon>
        <taxon>Chondrichthyes</taxon>
        <taxon>Elasmobranchii</taxon>
        <taxon>Galeomorphii</taxon>
        <taxon>Galeoidea</taxon>
        <taxon>Carcharhiniformes</taxon>
        <taxon>Scyliorhinidae</taxon>
        <taxon>Scyliorhinus</taxon>
    </lineage>
</organism>
<evidence type="ECO:0000256" key="12">
    <source>
        <dbReference type="ARBA" id="ARBA00023180"/>
    </source>
</evidence>
<evidence type="ECO:0000256" key="10">
    <source>
        <dbReference type="ARBA" id="ARBA00023098"/>
    </source>
</evidence>
<keyword evidence="5" id="KW-0808">Transferase</keyword>
<dbReference type="PANTHER" id="PTHR11214:SF29">
    <property type="entry name" value="BETA-1,3-GALACTOSYLTRANSFERASE 9"/>
    <property type="match status" value="1"/>
</dbReference>
<name>A0A401QHI0_SCYTO</name>
<evidence type="ECO:0000256" key="9">
    <source>
        <dbReference type="ARBA" id="ARBA00023034"/>
    </source>
</evidence>
<proteinExistence type="inferred from homology"/>
<keyword evidence="9 13" id="KW-0333">Golgi apparatus</keyword>
<gene>
    <name evidence="14" type="ORF">scyTo_0025425</name>
</gene>
<dbReference type="GO" id="GO:0006629">
    <property type="term" value="P:lipid metabolic process"/>
    <property type="evidence" value="ECO:0007669"/>
    <property type="project" value="UniProtKB-KW"/>
</dbReference>
<comment type="similarity">
    <text evidence="3 13">Belongs to the glycosyltransferase 31 family.</text>
</comment>
<dbReference type="OrthoDB" id="2139606at2759"/>
<keyword evidence="12" id="KW-0325">Glycoprotein</keyword>
<protein>
    <recommendedName>
        <fullName evidence="13">Hexosyltransferase</fullName>
        <ecNumber evidence="13">2.4.1.-</ecNumber>
    </recommendedName>
</protein>
<comment type="subcellular location">
    <subcellularLocation>
        <location evidence="1 13">Golgi apparatus membrane</location>
        <topology evidence="1 13">Single-pass type II membrane protein</topology>
    </subcellularLocation>
</comment>
<keyword evidence="15" id="KW-1185">Reference proteome</keyword>
<feature type="non-terminal residue" evidence="14">
    <location>
        <position position="1"/>
    </location>
</feature>
<evidence type="ECO:0000256" key="8">
    <source>
        <dbReference type="ARBA" id="ARBA00022989"/>
    </source>
</evidence>
<keyword evidence="6 13" id="KW-0812">Transmembrane</keyword>
<dbReference type="Pfam" id="PF01762">
    <property type="entry name" value="Galactosyl_T"/>
    <property type="match status" value="1"/>
</dbReference>
<keyword evidence="8 13" id="KW-1133">Transmembrane helix</keyword>
<evidence type="ECO:0000313" key="15">
    <source>
        <dbReference type="Proteomes" id="UP000288216"/>
    </source>
</evidence>
<dbReference type="Gene3D" id="3.90.550.50">
    <property type="match status" value="1"/>
</dbReference>
<dbReference type="InterPro" id="IPR002659">
    <property type="entry name" value="Glyco_trans_31"/>
</dbReference>
<evidence type="ECO:0000256" key="1">
    <source>
        <dbReference type="ARBA" id="ARBA00004323"/>
    </source>
</evidence>
<evidence type="ECO:0000256" key="3">
    <source>
        <dbReference type="ARBA" id="ARBA00008661"/>
    </source>
</evidence>
<keyword evidence="10" id="KW-0443">Lipid metabolism</keyword>
<evidence type="ECO:0000256" key="2">
    <source>
        <dbReference type="ARBA" id="ARBA00004922"/>
    </source>
</evidence>
<dbReference type="Proteomes" id="UP000288216">
    <property type="component" value="Unassembled WGS sequence"/>
</dbReference>
<sequence>EMLGLSWKRLAKLLVPRCWFRQPARCPRGPCHPSGTIRLPRFLLTLLLVGASALLVTVFSAGSIEEWLLRPPPVSLAGQRTSRMREKAAAFDAATLKLDAPMLYRLPNPGVCAQSDVFLVSFVVSKPAHRESREAIRRTWASVREVRGRAVRTLFALGVPGNPQEQESVERESARYGDLVQGCFVDTYLNLTIKTIMVMRWFATYCPSAQYLLKVDDDVFLNISNLVDLLIGLGAGTTDLYLGRVHSKVRVIRNVSSLYYVSEAVYLPDIYPNYCSGTAYVLSGDMAHKIYVASLVLPLLTIEDVFVGICAQRMGVLPTHTSKMSGGPRFHFSQCCYKSIIASHHVGPTELLPMWHLVNDGSNCSLLAKFTALFVCKLLNLLQIGAA</sequence>
<evidence type="ECO:0000313" key="14">
    <source>
        <dbReference type="EMBL" id="GCB84793.1"/>
    </source>
</evidence>
<dbReference type="GO" id="GO:0016758">
    <property type="term" value="F:hexosyltransferase activity"/>
    <property type="evidence" value="ECO:0007669"/>
    <property type="project" value="InterPro"/>
</dbReference>
<dbReference type="FunFam" id="3.90.550.50:FF:000001">
    <property type="entry name" value="Hexosyltransferase"/>
    <property type="match status" value="1"/>
</dbReference>
<dbReference type="EMBL" id="BFAA01094451">
    <property type="protein sequence ID" value="GCB84793.1"/>
    <property type="molecule type" value="Genomic_DNA"/>
</dbReference>
<evidence type="ECO:0000256" key="11">
    <source>
        <dbReference type="ARBA" id="ARBA00023136"/>
    </source>
</evidence>
<reference evidence="14 15" key="1">
    <citation type="journal article" date="2018" name="Nat. Ecol. Evol.">
        <title>Shark genomes provide insights into elasmobranch evolution and the origin of vertebrates.</title>
        <authorList>
            <person name="Hara Y"/>
            <person name="Yamaguchi K"/>
            <person name="Onimaru K"/>
            <person name="Kadota M"/>
            <person name="Koyanagi M"/>
            <person name="Keeley SD"/>
            <person name="Tatsumi K"/>
            <person name="Tanaka K"/>
            <person name="Motone F"/>
            <person name="Kageyama Y"/>
            <person name="Nozu R"/>
            <person name="Adachi N"/>
            <person name="Nishimura O"/>
            <person name="Nakagawa R"/>
            <person name="Tanegashima C"/>
            <person name="Kiyatake I"/>
            <person name="Matsumoto R"/>
            <person name="Murakumo K"/>
            <person name="Nishida K"/>
            <person name="Terakita A"/>
            <person name="Kuratani S"/>
            <person name="Sato K"/>
            <person name="Hyodo S Kuraku.S."/>
        </authorList>
    </citation>
    <scope>NUCLEOTIDE SEQUENCE [LARGE SCALE GENOMIC DNA]</scope>
</reference>
<dbReference type="AlphaFoldDB" id="A0A401QHI0"/>
<keyword evidence="11 13" id="KW-0472">Membrane</keyword>
<dbReference type="PANTHER" id="PTHR11214">
    <property type="entry name" value="BETA-1,3-N-ACETYLGLUCOSAMINYLTRANSFERASE"/>
    <property type="match status" value="1"/>
</dbReference>
<evidence type="ECO:0000256" key="13">
    <source>
        <dbReference type="RuleBase" id="RU363063"/>
    </source>
</evidence>
<feature type="transmembrane region" description="Helical" evidence="13">
    <location>
        <begin position="42"/>
        <end position="64"/>
    </location>
</feature>
<dbReference type="GO" id="GO:0000139">
    <property type="term" value="C:Golgi membrane"/>
    <property type="evidence" value="ECO:0007669"/>
    <property type="project" value="UniProtKB-SubCell"/>
</dbReference>